<keyword evidence="5" id="KW-1185">Reference proteome</keyword>
<dbReference type="PROSITE" id="PS50977">
    <property type="entry name" value="HTH_TETR_2"/>
    <property type="match status" value="1"/>
</dbReference>
<evidence type="ECO:0000256" key="1">
    <source>
        <dbReference type="ARBA" id="ARBA00023125"/>
    </source>
</evidence>
<dbReference type="Gene3D" id="1.10.357.10">
    <property type="entry name" value="Tetracycline Repressor, domain 2"/>
    <property type="match status" value="1"/>
</dbReference>
<dbReference type="Pfam" id="PF17939">
    <property type="entry name" value="TetR_C_30"/>
    <property type="match status" value="1"/>
</dbReference>
<dbReference type="PRINTS" id="PR00455">
    <property type="entry name" value="HTHTETR"/>
</dbReference>
<dbReference type="PROSITE" id="PS01081">
    <property type="entry name" value="HTH_TETR_1"/>
    <property type="match status" value="1"/>
</dbReference>
<evidence type="ECO:0000256" key="2">
    <source>
        <dbReference type="PROSITE-ProRule" id="PRU00335"/>
    </source>
</evidence>
<dbReference type="Pfam" id="PF00440">
    <property type="entry name" value="TetR_N"/>
    <property type="match status" value="1"/>
</dbReference>
<name>A0ABY7AHB5_9ALTE</name>
<dbReference type="SUPFAM" id="SSF48498">
    <property type="entry name" value="Tetracyclin repressor-like, C-terminal domain"/>
    <property type="match status" value="1"/>
</dbReference>
<dbReference type="PANTHER" id="PTHR30055">
    <property type="entry name" value="HTH-TYPE TRANSCRIPTIONAL REGULATOR RUTR"/>
    <property type="match status" value="1"/>
</dbReference>
<dbReference type="InterPro" id="IPR001647">
    <property type="entry name" value="HTH_TetR"/>
</dbReference>
<evidence type="ECO:0000313" key="4">
    <source>
        <dbReference type="EMBL" id="WAJ69003.1"/>
    </source>
</evidence>
<dbReference type="InterPro" id="IPR050109">
    <property type="entry name" value="HTH-type_TetR-like_transc_reg"/>
</dbReference>
<dbReference type="PANTHER" id="PTHR30055:SF235">
    <property type="entry name" value="TRANSCRIPTIONAL REGULATORY PROTEIN"/>
    <property type="match status" value="1"/>
</dbReference>
<dbReference type="InterPro" id="IPR023772">
    <property type="entry name" value="DNA-bd_HTH_TetR-type_CS"/>
</dbReference>
<dbReference type="InterPro" id="IPR036271">
    <property type="entry name" value="Tet_transcr_reg_TetR-rel_C_sf"/>
</dbReference>
<accession>A0ABY7AHB5</accession>
<dbReference type="Proteomes" id="UP001163726">
    <property type="component" value="Chromosome"/>
</dbReference>
<protein>
    <submittedName>
        <fullName evidence="4">TetR/AcrR family transcriptional regulator</fullName>
    </submittedName>
</protein>
<evidence type="ECO:0000313" key="5">
    <source>
        <dbReference type="Proteomes" id="UP001163726"/>
    </source>
</evidence>
<feature type="DNA-binding region" description="H-T-H motif" evidence="2">
    <location>
        <begin position="27"/>
        <end position="46"/>
    </location>
</feature>
<dbReference type="RefSeq" id="WP_268073115.1">
    <property type="nucleotide sequence ID" value="NZ_CP109965.1"/>
</dbReference>
<dbReference type="InterPro" id="IPR041586">
    <property type="entry name" value="PsrA_TetR_C"/>
</dbReference>
<dbReference type="InterPro" id="IPR009057">
    <property type="entry name" value="Homeodomain-like_sf"/>
</dbReference>
<dbReference type="SUPFAM" id="SSF46689">
    <property type="entry name" value="Homeodomain-like"/>
    <property type="match status" value="1"/>
</dbReference>
<reference evidence="4" key="1">
    <citation type="submission" date="2022-10" db="EMBL/GenBank/DDBJ databases">
        <title>Catenovulum adriacola sp. nov. isolated in the Harbour of Susak.</title>
        <authorList>
            <person name="Schoch T."/>
            <person name="Reich S.J."/>
            <person name="Stoeferle S."/>
            <person name="Flaiz M."/>
            <person name="Kazda M."/>
            <person name="Riedel C.U."/>
            <person name="Duerre P."/>
        </authorList>
    </citation>
    <scope>NUCLEOTIDE SEQUENCE</scope>
    <source>
        <strain evidence="4">TS8</strain>
    </source>
</reference>
<feature type="domain" description="HTH tetR-type" evidence="3">
    <location>
        <begin position="4"/>
        <end position="64"/>
    </location>
</feature>
<sequence>MKKLDTKSRILNAAEQLFARYGFNNTSLRQITSEANVNLASVNYHFGSKKSLIQAVMARYLEVFMPTVFSELQLLVNNQDSDNAQPSVDQLLNAFVNPLLALNKINNQSARHFMVMIGRGYSETQGHLRRYISEQYSQELNQIIELFAKTLPHLTKSELFWRLHFSLGSLVFMMTSDSALSEIAEADFSEKASTEYIVNKLIPYIAAGLQS</sequence>
<gene>
    <name evidence="4" type="ORF">OLW01_07310</name>
</gene>
<keyword evidence="1 2" id="KW-0238">DNA-binding</keyword>
<proteinExistence type="predicted"/>
<organism evidence="4 5">
    <name type="scientific">Catenovulum adriaticum</name>
    <dbReference type="NCBI Taxonomy" id="2984846"/>
    <lineage>
        <taxon>Bacteria</taxon>
        <taxon>Pseudomonadati</taxon>
        <taxon>Pseudomonadota</taxon>
        <taxon>Gammaproteobacteria</taxon>
        <taxon>Alteromonadales</taxon>
        <taxon>Alteromonadaceae</taxon>
        <taxon>Catenovulum</taxon>
    </lineage>
</organism>
<evidence type="ECO:0000259" key="3">
    <source>
        <dbReference type="PROSITE" id="PS50977"/>
    </source>
</evidence>
<dbReference type="EMBL" id="CP109965">
    <property type="protein sequence ID" value="WAJ69003.1"/>
    <property type="molecule type" value="Genomic_DNA"/>
</dbReference>